<evidence type="ECO:0000313" key="8">
    <source>
        <dbReference type="Proteomes" id="UP000192743"/>
    </source>
</evidence>
<dbReference type="RefSeq" id="WP_069355996.1">
    <property type="nucleotide sequence ID" value="NZ_CP015250.1"/>
</dbReference>
<feature type="transmembrane region" description="Helical" evidence="6">
    <location>
        <begin position="113"/>
        <end position="134"/>
    </location>
</feature>
<dbReference type="GO" id="GO:0015171">
    <property type="term" value="F:amino acid transmembrane transporter activity"/>
    <property type="evidence" value="ECO:0007669"/>
    <property type="project" value="TreeGrafter"/>
</dbReference>
<dbReference type="PANTHER" id="PTHR30086:SF20">
    <property type="entry name" value="ARGININE EXPORTER PROTEIN ARGO-RELATED"/>
    <property type="match status" value="1"/>
</dbReference>
<sequence length="211" mass="23317">MVSLSTLVAFAIVSLSMVCSPGPNMIYLISRSITQGRMAGFISLLGIMLGFVIYIIATMFGLTVLFVAVPAVYEAVKWAGAAYLLWLAWNSIKPGATSIMEPRMISNEPPRKLFLMGLMTNLLNPKIAILYVSLLPQFEDPEKGSLLFQGAVLGLTQITVSFIVNLVIVCTASKIAKWFGTRPTWLRRVQRWLMASVLTGLAVRLAFERRQ</sequence>
<dbReference type="PIRSF" id="PIRSF006324">
    <property type="entry name" value="LeuE"/>
    <property type="match status" value="1"/>
</dbReference>
<reference evidence="7 8" key="1">
    <citation type="submission" date="2016-02" db="EMBL/GenBank/DDBJ databases">
        <title>Comparative analysis of three nematocidal Bacillus thuringiensis strains.</title>
        <authorList>
            <person name="Hollensteiner J."/>
            <person name="Kloesener M."/>
            <person name="Bunk B."/>
            <person name="Sproeer C."/>
            <person name="Rosenstiel P."/>
            <person name="Schulte-Iserlohe R."/>
            <person name="Schulenburg H."/>
            <person name="Liesegang H."/>
        </authorList>
    </citation>
    <scope>NUCLEOTIDE SEQUENCE [LARGE SCALE GENOMIC DNA]</scope>
    <source>
        <strain evidence="7 8">Bt18247</strain>
    </source>
</reference>
<evidence type="ECO:0000256" key="2">
    <source>
        <dbReference type="ARBA" id="ARBA00022475"/>
    </source>
</evidence>
<evidence type="ECO:0000256" key="3">
    <source>
        <dbReference type="ARBA" id="ARBA00022692"/>
    </source>
</evidence>
<protein>
    <submittedName>
        <fullName evidence="7">Lysine exporter protein</fullName>
    </submittedName>
</protein>
<dbReference type="GO" id="GO:0005886">
    <property type="term" value="C:plasma membrane"/>
    <property type="evidence" value="ECO:0007669"/>
    <property type="project" value="UniProtKB-SubCell"/>
</dbReference>
<feature type="transmembrane region" description="Helical" evidence="6">
    <location>
        <begin position="41"/>
        <end position="69"/>
    </location>
</feature>
<feature type="transmembrane region" description="Helical" evidence="6">
    <location>
        <begin position="6"/>
        <end position="29"/>
    </location>
</feature>
<dbReference type="Proteomes" id="UP000192743">
    <property type="component" value="Chromosome"/>
</dbReference>
<keyword evidence="2" id="KW-1003">Cell membrane</keyword>
<dbReference type="AlphaFoldDB" id="A0A9W3SUR6"/>
<evidence type="ECO:0000313" key="7">
    <source>
        <dbReference type="EMBL" id="AOM12042.1"/>
    </source>
</evidence>
<feature type="transmembrane region" description="Helical" evidence="6">
    <location>
        <begin position="146"/>
        <end position="168"/>
    </location>
</feature>
<dbReference type="EMBL" id="CP015250">
    <property type="protein sequence ID" value="AOM12042.1"/>
    <property type="molecule type" value="Genomic_DNA"/>
</dbReference>
<comment type="subcellular location">
    <subcellularLocation>
        <location evidence="1">Cell membrane</location>
        <topology evidence="1">Multi-pass membrane protein</topology>
    </subcellularLocation>
</comment>
<gene>
    <name evidence="7" type="ORF">BTI247_36600</name>
</gene>
<organism evidence="7 8">
    <name type="scientific">Bacillus thuringiensis Bt18247</name>
    <dbReference type="NCBI Taxonomy" id="1423143"/>
    <lineage>
        <taxon>Bacteria</taxon>
        <taxon>Bacillati</taxon>
        <taxon>Bacillota</taxon>
        <taxon>Bacilli</taxon>
        <taxon>Bacillales</taxon>
        <taxon>Bacillaceae</taxon>
        <taxon>Bacillus</taxon>
        <taxon>Bacillus cereus group</taxon>
    </lineage>
</organism>
<keyword evidence="4 6" id="KW-1133">Transmembrane helix</keyword>
<accession>A0A9W3SUR6</accession>
<name>A0A9W3SUR6_BACTU</name>
<dbReference type="InterPro" id="IPR001123">
    <property type="entry name" value="LeuE-type"/>
</dbReference>
<dbReference type="PANTHER" id="PTHR30086">
    <property type="entry name" value="ARGININE EXPORTER PROTEIN ARGO"/>
    <property type="match status" value="1"/>
</dbReference>
<evidence type="ECO:0000256" key="5">
    <source>
        <dbReference type="ARBA" id="ARBA00023136"/>
    </source>
</evidence>
<dbReference type="Pfam" id="PF01810">
    <property type="entry name" value="LysE"/>
    <property type="match status" value="1"/>
</dbReference>
<evidence type="ECO:0000256" key="1">
    <source>
        <dbReference type="ARBA" id="ARBA00004651"/>
    </source>
</evidence>
<keyword evidence="3 6" id="KW-0812">Transmembrane</keyword>
<evidence type="ECO:0000256" key="6">
    <source>
        <dbReference type="SAM" id="Phobius"/>
    </source>
</evidence>
<proteinExistence type="predicted"/>
<evidence type="ECO:0000256" key="4">
    <source>
        <dbReference type="ARBA" id="ARBA00022989"/>
    </source>
</evidence>
<keyword evidence="5 6" id="KW-0472">Membrane</keyword>